<comment type="caution">
    <text evidence="2">The sequence shown here is derived from an EMBL/GenBank/DDBJ whole genome shotgun (WGS) entry which is preliminary data.</text>
</comment>
<reference evidence="2" key="2">
    <citation type="journal article" date="2021" name="PeerJ">
        <title>Extensive microbial diversity within the chicken gut microbiome revealed by metagenomics and culture.</title>
        <authorList>
            <person name="Gilroy R."/>
            <person name="Ravi A."/>
            <person name="Getino M."/>
            <person name="Pursley I."/>
            <person name="Horton D.L."/>
            <person name="Alikhan N.F."/>
            <person name="Baker D."/>
            <person name="Gharbi K."/>
            <person name="Hall N."/>
            <person name="Watson M."/>
            <person name="Adriaenssens E.M."/>
            <person name="Foster-Nyarko E."/>
            <person name="Jarju S."/>
            <person name="Secka A."/>
            <person name="Antonio M."/>
            <person name="Oren A."/>
            <person name="Chaudhuri R.R."/>
            <person name="La Ragione R."/>
            <person name="Hildebrand F."/>
            <person name="Pallen M.J."/>
        </authorList>
    </citation>
    <scope>NUCLEOTIDE SEQUENCE</scope>
    <source>
        <strain evidence="2">6919</strain>
    </source>
</reference>
<sequence length="308" mass="35040">MKRIIASVAALGCTLSSVAQQPAEYEYVPMVREGVEWEYYAWDMSYSEIIKFHFDGEKTINGKTYKRCYRTSNKDDFSTQILAGYMREDNRKVYSIAIDSKHYGMPWDIYGKEYLSYNFDYDNTGDTETIMAFRNDIIEYIVSDISFMTINDKPRRKIKFGTTVPALIEGLGYMGNQHGSLITPQPLLLSCSDCYRAELIAVRDTKNGVTEWKKENYDTYIEWAGTGDVESGSDGLQVMQGDGWLRIKVDCNCYRRAELTNAKGTVVDTVTLQGESEAEFTTEWLPAGVYVVSLISDTGIRSAKVRIK</sequence>
<accession>A0A9D9INR4</accession>
<evidence type="ECO:0000313" key="3">
    <source>
        <dbReference type="Proteomes" id="UP000823598"/>
    </source>
</evidence>
<organism evidence="2 3">
    <name type="scientific">Candidatus Limisoma faecipullorum</name>
    <dbReference type="NCBI Taxonomy" id="2840854"/>
    <lineage>
        <taxon>Bacteria</taxon>
        <taxon>Pseudomonadati</taxon>
        <taxon>Bacteroidota</taxon>
        <taxon>Bacteroidia</taxon>
        <taxon>Bacteroidales</taxon>
        <taxon>Candidatus Limisoma</taxon>
    </lineage>
</organism>
<gene>
    <name evidence="2" type="ORF">IAB88_04885</name>
</gene>
<dbReference type="EMBL" id="JADIMC010000057">
    <property type="protein sequence ID" value="MBO8476309.1"/>
    <property type="molecule type" value="Genomic_DNA"/>
</dbReference>
<evidence type="ECO:0000313" key="2">
    <source>
        <dbReference type="EMBL" id="MBO8476309.1"/>
    </source>
</evidence>
<dbReference type="Proteomes" id="UP000823598">
    <property type="component" value="Unassembled WGS sequence"/>
</dbReference>
<proteinExistence type="predicted"/>
<feature type="chain" id="PRO_5039482937" evidence="1">
    <location>
        <begin position="20"/>
        <end position="308"/>
    </location>
</feature>
<evidence type="ECO:0000256" key="1">
    <source>
        <dbReference type="SAM" id="SignalP"/>
    </source>
</evidence>
<feature type="signal peptide" evidence="1">
    <location>
        <begin position="1"/>
        <end position="19"/>
    </location>
</feature>
<dbReference type="AlphaFoldDB" id="A0A9D9INR4"/>
<keyword evidence="1" id="KW-0732">Signal</keyword>
<protein>
    <submittedName>
        <fullName evidence="2">Uncharacterized protein</fullName>
    </submittedName>
</protein>
<reference evidence="2" key="1">
    <citation type="submission" date="2020-10" db="EMBL/GenBank/DDBJ databases">
        <authorList>
            <person name="Gilroy R."/>
        </authorList>
    </citation>
    <scope>NUCLEOTIDE SEQUENCE</scope>
    <source>
        <strain evidence="2">6919</strain>
    </source>
</reference>
<name>A0A9D9INR4_9BACT</name>